<dbReference type="Proteomes" id="UP000198520">
    <property type="component" value="Unassembled WGS sequence"/>
</dbReference>
<protein>
    <recommendedName>
        <fullName evidence="2">PH domain-containing protein</fullName>
    </recommendedName>
</protein>
<evidence type="ECO:0000256" key="1">
    <source>
        <dbReference type="SAM" id="Phobius"/>
    </source>
</evidence>
<dbReference type="OrthoDB" id="3826692at2"/>
<gene>
    <name evidence="3" type="ORF">SAMN04488035_1262</name>
</gene>
<evidence type="ECO:0000313" key="4">
    <source>
        <dbReference type="Proteomes" id="UP000198520"/>
    </source>
</evidence>
<name>A0A1I2FCT9_9MICO</name>
<dbReference type="EMBL" id="FONZ01000002">
    <property type="protein sequence ID" value="SFF03304.1"/>
    <property type="molecule type" value="Genomic_DNA"/>
</dbReference>
<organism evidence="3 4">
    <name type="scientific">Flavimobilis marinus</name>
    <dbReference type="NCBI Taxonomy" id="285351"/>
    <lineage>
        <taxon>Bacteria</taxon>
        <taxon>Bacillati</taxon>
        <taxon>Actinomycetota</taxon>
        <taxon>Actinomycetes</taxon>
        <taxon>Micrococcales</taxon>
        <taxon>Jonesiaceae</taxon>
        <taxon>Flavimobilis</taxon>
    </lineage>
</organism>
<sequence>MGSVPVPVSIGFLVALLLVVWGAMLLGWRRQRARAVPLVADLPQLPDDVGAARSAQVPAVYVTSTTSGDWLARVSTRSLGFRSRATVQVFDAGVAIWRKGAADVFVPAASLRGVRRSSGMAGKFVGDGSIVVVTWDIPGEAGGLDTGLRPDHRADRDPLEQAIASLLPADSATTHDPKEQS</sequence>
<evidence type="ECO:0000259" key="2">
    <source>
        <dbReference type="Pfam" id="PF25362"/>
    </source>
</evidence>
<feature type="transmembrane region" description="Helical" evidence="1">
    <location>
        <begin position="6"/>
        <end position="28"/>
    </location>
</feature>
<keyword evidence="1" id="KW-1133">Transmembrane helix</keyword>
<dbReference type="STRING" id="285351.SAMN04488035_1262"/>
<dbReference type="InterPro" id="IPR057446">
    <property type="entry name" value="PH_bac"/>
</dbReference>
<dbReference type="AlphaFoldDB" id="A0A1I2FCT9"/>
<accession>A0A1I2FCT9</accession>
<evidence type="ECO:0000313" key="3">
    <source>
        <dbReference type="EMBL" id="SFF03304.1"/>
    </source>
</evidence>
<feature type="domain" description="PH" evidence="2">
    <location>
        <begin position="40"/>
        <end position="162"/>
    </location>
</feature>
<proteinExistence type="predicted"/>
<keyword evidence="1" id="KW-0472">Membrane</keyword>
<keyword evidence="1" id="KW-0812">Transmembrane</keyword>
<dbReference type="Pfam" id="PF25362">
    <property type="entry name" value="bPH_11"/>
    <property type="match status" value="1"/>
</dbReference>
<reference evidence="4" key="1">
    <citation type="submission" date="2016-10" db="EMBL/GenBank/DDBJ databases">
        <authorList>
            <person name="Varghese N."/>
            <person name="Submissions S."/>
        </authorList>
    </citation>
    <scope>NUCLEOTIDE SEQUENCE [LARGE SCALE GENOMIC DNA]</scope>
    <source>
        <strain evidence="4">DSM 19083</strain>
    </source>
</reference>
<keyword evidence="4" id="KW-1185">Reference proteome</keyword>
<dbReference type="RefSeq" id="WP_093376253.1">
    <property type="nucleotide sequence ID" value="NZ_BNAN01000002.1"/>
</dbReference>